<dbReference type="InterPro" id="IPR038445">
    <property type="entry name" value="NCDase_C_sf"/>
</dbReference>
<proteinExistence type="inferred from homology"/>
<dbReference type="PANTHER" id="PTHR12670">
    <property type="entry name" value="CERAMIDASE"/>
    <property type="match status" value="1"/>
</dbReference>
<feature type="binding site" evidence="6">
    <location>
        <position position="496"/>
    </location>
    <ligand>
        <name>Zn(2+)</name>
        <dbReference type="ChEBI" id="CHEBI:29105"/>
    </ligand>
</feature>
<keyword evidence="7" id="KW-0443">Lipid metabolism</keyword>
<keyword evidence="6" id="KW-0862">Zinc</keyword>
<evidence type="ECO:0000256" key="4">
    <source>
        <dbReference type="ARBA" id="ARBA00022801"/>
    </source>
</evidence>
<feature type="domain" description="Neutral/alkaline non-lysosomal ceramidase N-terminal" evidence="9">
    <location>
        <begin position="23"/>
        <end position="524"/>
    </location>
</feature>
<evidence type="ECO:0000313" key="11">
    <source>
        <dbReference type="EMBL" id="MOY42367.1"/>
    </source>
</evidence>
<comment type="similarity">
    <text evidence="1 7">Belongs to the neutral ceramidase family.</text>
</comment>
<evidence type="ECO:0000256" key="8">
    <source>
        <dbReference type="SAM" id="SignalP"/>
    </source>
</evidence>
<feature type="active site" description="Nucleophile" evidence="5">
    <location>
        <position position="274"/>
    </location>
</feature>
<comment type="catalytic activity">
    <reaction evidence="7">
        <text>an N-acylsphing-4-enine + H2O = sphing-4-enine + a fatty acid</text>
        <dbReference type="Rhea" id="RHEA:20856"/>
        <dbReference type="ChEBI" id="CHEBI:15377"/>
        <dbReference type="ChEBI" id="CHEBI:28868"/>
        <dbReference type="ChEBI" id="CHEBI:52639"/>
        <dbReference type="ChEBI" id="CHEBI:57756"/>
        <dbReference type="EC" id="3.5.1.23"/>
    </reaction>
</comment>
<keyword evidence="4 7" id="KW-0378">Hydrolase</keyword>
<evidence type="ECO:0000259" key="10">
    <source>
        <dbReference type="Pfam" id="PF17048"/>
    </source>
</evidence>
<dbReference type="InterPro" id="IPR031331">
    <property type="entry name" value="NEUT/ALK_ceramidase_C"/>
</dbReference>
<comment type="cofactor">
    <cofactor evidence="6">
        <name>Zn(2+)</name>
        <dbReference type="ChEBI" id="CHEBI:29105"/>
    </cofactor>
    <text evidence="6">Binds 1 zinc ion per subunit.</text>
</comment>
<evidence type="ECO:0000256" key="2">
    <source>
        <dbReference type="ARBA" id="ARBA00011891"/>
    </source>
</evidence>
<dbReference type="AlphaFoldDB" id="A0A4D5S2Y5"/>
<dbReference type="GO" id="GO:0046872">
    <property type="term" value="F:metal ion binding"/>
    <property type="evidence" value="ECO:0007669"/>
    <property type="project" value="UniProtKB-KW"/>
</dbReference>
<dbReference type="Gene3D" id="2.60.40.2300">
    <property type="entry name" value="Neutral/alkaline non-lysosomal ceramidase, C-terminal domain"/>
    <property type="match status" value="1"/>
</dbReference>
<sequence length="691" mass="76206">MWNYLIVGAVLLARLIAGTDQEYDIGIGIGDITGPAAEIGMLGYAKSGQVTAGIHFRVYSRAFIIGDGTSRVVIVNIDSGMVSDIVKTQVVAQLQKQFGQDLYREDNVLLTATHTHSSAGGFMQYLLYNLLTQGFIKQAEDLQVTGIVRSIERAHKRITKGYIYWNEGDLEDANINRSPSAYEANPAEEKAKYKNNTDTKMLLLKFTDLQNNPIGMINWFAVHPTSMNNSNKLISGDNKGYAEMMFEKKMNGNGLPGKGPFIAAFAQSNEGDVSPNLKGPRCIDTGRPCDFEKSTCNGRNEKCIAFGPGKDMFESTKIIGQRQMHEALDLFNSASQKLSGSVKVAYQTVNMGKYEVGDNEAEPTTTCTAALGYSFAAGTTDGPGEFDFTQSTTRSTPFWNFVRDFIGKPSKEAIKCHSPKPILLPVGEMRFPYPWVASIIPTQLLKIGQLYIIGAPGEFTTMSGRRLRASVEKVVTAKDKDAMVVLAGLSNTYTHYVATYEEYQVQRYEGASTIYGPHTLAAYQKQFEILAQHLTSGSNLSAGPALPNLLSKQISFKTGVVYDGTPLGKRFGDVVTDAKQSYSKGERVVVTFVSGHPRNNLLLEGTYLKVEKLGKDGQSWEVVATDGNWETKFYWRRTAPIFGQSQVTVTWDIPDDAEPGTYRIRHFGHSRNLLQMVSPYEGTSGRFKVNP</sequence>
<feature type="signal peptide" evidence="8">
    <location>
        <begin position="1"/>
        <end position="21"/>
    </location>
</feature>
<feature type="binding site" evidence="6">
    <location>
        <position position="223"/>
    </location>
    <ligand>
        <name>Zn(2+)</name>
        <dbReference type="ChEBI" id="CHEBI:29105"/>
    </ligand>
</feature>
<dbReference type="InterPro" id="IPR031329">
    <property type="entry name" value="NEUT/ALK_ceramidase_N"/>
</dbReference>
<dbReference type="Pfam" id="PF04734">
    <property type="entry name" value="Ceramidase_alk"/>
    <property type="match status" value="1"/>
</dbReference>
<dbReference type="GO" id="GO:0017040">
    <property type="term" value="F:N-acylsphingosine amidohydrolase activity"/>
    <property type="evidence" value="ECO:0007669"/>
    <property type="project" value="UniProtKB-UniRule"/>
</dbReference>
<keyword evidence="7" id="KW-0746">Sphingolipid metabolism</keyword>
<evidence type="ECO:0000256" key="5">
    <source>
        <dbReference type="PIRSR" id="PIRSR606823-1"/>
    </source>
</evidence>
<dbReference type="PANTHER" id="PTHR12670:SF1">
    <property type="entry name" value="NEUTRAL CERAMIDASE"/>
    <property type="match status" value="1"/>
</dbReference>
<dbReference type="OrthoDB" id="191371at2759"/>
<organism evidence="11">
    <name type="scientific">Ixodes scapularis</name>
    <name type="common">Black-legged tick</name>
    <name type="synonym">Deer tick</name>
    <dbReference type="NCBI Taxonomy" id="6945"/>
    <lineage>
        <taxon>Eukaryota</taxon>
        <taxon>Metazoa</taxon>
        <taxon>Ecdysozoa</taxon>
        <taxon>Arthropoda</taxon>
        <taxon>Chelicerata</taxon>
        <taxon>Arachnida</taxon>
        <taxon>Acari</taxon>
        <taxon>Parasitiformes</taxon>
        <taxon>Ixodida</taxon>
        <taxon>Ixodoidea</taxon>
        <taxon>Ixodidae</taxon>
        <taxon>Ixodinae</taxon>
        <taxon>Ixodes</taxon>
    </lineage>
</organism>
<dbReference type="EC" id="3.5.1.23" evidence="2 7"/>
<keyword evidence="6" id="KW-0479">Metal-binding</keyword>
<feature type="chain" id="PRO_5020021480" description="Neutral ceramidase" evidence="8">
    <location>
        <begin position="22"/>
        <end position="691"/>
    </location>
</feature>
<dbReference type="VEuPathDB" id="VectorBase:ISCW015368"/>
<dbReference type="InterPro" id="IPR006823">
    <property type="entry name" value="Ceramidase_alk"/>
</dbReference>
<dbReference type="EMBL" id="GHJT01008396">
    <property type="protein sequence ID" value="MOY42367.1"/>
    <property type="molecule type" value="Transcribed_RNA"/>
</dbReference>
<protein>
    <recommendedName>
        <fullName evidence="3 7">Neutral ceramidase</fullName>
        <ecNumber evidence="2 7">3.5.1.23</ecNumber>
    </recommendedName>
</protein>
<feature type="domain" description="Neutral/alkaline non-lysosomal ceramidase C-terminal" evidence="10">
    <location>
        <begin position="529"/>
        <end position="689"/>
    </location>
</feature>
<evidence type="ECO:0000256" key="7">
    <source>
        <dbReference type="RuleBase" id="RU366019"/>
    </source>
</evidence>
<feature type="binding site" evidence="6">
    <location>
        <position position="458"/>
    </location>
    <ligand>
        <name>Zn(2+)</name>
        <dbReference type="ChEBI" id="CHEBI:29105"/>
    </ligand>
</feature>
<evidence type="ECO:0000259" key="9">
    <source>
        <dbReference type="Pfam" id="PF04734"/>
    </source>
</evidence>
<evidence type="ECO:0000256" key="3">
    <source>
        <dbReference type="ARBA" id="ARBA00019235"/>
    </source>
</evidence>
<accession>A0A4D5S2Y5</accession>
<evidence type="ECO:0000256" key="6">
    <source>
        <dbReference type="PIRSR" id="PIRSR606823-2"/>
    </source>
</evidence>
<name>A0A4D5S2Y5_IXOSC</name>
<feature type="binding site" evidence="6">
    <location>
        <position position="114"/>
    </location>
    <ligand>
        <name>Zn(2+)</name>
        <dbReference type="ChEBI" id="CHEBI:29105"/>
    </ligand>
</feature>
<reference evidence="11" key="1">
    <citation type="submission" date="2019-04" db="EMBL/GenBank/DDBJ databases">
        <title>An insight into the mialome of Ixodes scapularis.</title>
        <authorList>
            <person name="Ribeiro J.M."/>
            <person name="Mather T.N."/>
            <person name="Karim S."/>
        </authorList>
    </citation>
    <scope>NUCLEOTIDE SEQUENCE</scope>
</reference>
<dbReference type="Pfam" id="PF17048">
    <property type="entry name" value="Ceramidse_alk_C"/>
    <property type="match status" value="1"/>
</dbReference>
<dbReference type="GO" id="GO:0046514">
    <property type="term" value="P:ceramide catabolic process"/>
    <property type="evidence" value="ECO:0007669"/>
    <property type="project" value="InterPro"/>
</dbReference>
<keyword evidence="8" id="KW-0732">Signal</keyword>
<evidence type="ECO:0000256" key="1">
    <source>
        <dbReference type="ARBA" id="ARBA00009835"/>
    </source>
</evidence>
<dbReference type="VEuPathDB" id="VectorBase:ISCP_015175"/>
<dbReference type="GO" id="GO:0016020">
    <property type="term" value="C:membrane"/>
    <property type="evidence" value="ECO:0007669"/>
    <property type="project" value="GOC"/>
</dbReference>